<feature type="transmembrane region" description="Helical" evidence="1">
    <location>
        <begin position="17"/>
        <end position="40"/>
    </location>
</feature>
<evidence type="ECO:0000313" key="2">
    <source>
        <dbReference type="EMBL" id="KAF9510719.1"/>
    </source>
</evidence>
<comment type="caution">
    <text evidence="2">The sequence shown here is derived from an EMBL/GenBank/DDBJ whole genome shotgun (WGS) entry which is preliminary data.</text>
</comment>
<dbReference type="EMBL" id="MU129012">
    <property type="protein sequence ID" value="KAF9510719.1"/>
    <property type="molecule type" value="Genomic_DNA"/>
</dbReference>
<name>A0A9P6AS74_9AGAM</name>
<proteinExistence type="predicted"/>
<gene>
    <name evidence="2" type="ORF">BS47DRAFT_52154</name>
</gene>
<keyword evidence="3" id="KW-1185">Reference proteome</keyword>
<dbReference type="OrthoDB" id="2644397at2759"/>
<sequence length="333" mass="36742">MKPPPPASNLFPQRTSAIYACIFCLSCLVLFNIAIFLLQATHFFEKHLFDIRKISAVSQIASVTTQASTVIILIILSYVMQRLASDTIIRRSQSLAALHENLAAWRGLSSSILGLWRSRDLDVRTRFHILLPLAFFCAMSVLHIVTPAVITIGTFNSPLNFSLEVSTALNISSDMWSGLYDTYDDPFRVVSYMWPQLGTNTTLGLPPGVNGSVVFSILPSPPSPIRAQDTVFRDLYARDLSVRCGIFPQNDSTLTFTLTASLEPTPGNIGWLFSELIIPMSSGFFALGGNKQSMSAHPLMTFSGIQISTSQEILQSCLLHIYQHKMTVSSSIL</sequence>
<keyword evidence="1" id="KW-0812">Transmembrane</keyword>
<accession>A0A9P6AS74</accession>
<feature type="transmembrane region" description="Helical" evidence="1">
    <location>
        <begin position="127"/>
        <end position="150"/>
    </location>
</feature>
<keyword evidence="1" id="KW-0472">Membrane</keyword>
<evidence type="ECO:0000313" key="3">
    <source>
        <dbReference type="Proteomes" id="UP000886523"/>
    </source>
</evidence>
<organism evidence="2 3">
    <name type="scientific">Hydnum rufescens UP504</name>
    <dbReference type="NCBI Taxonomy" id="1448309"/>
    <lineage>
        <taxon>Eukaryota</taxon>
        <taxon>Fungi</taxon>
        <taxon>Dikarya</taxon>
        <taxon>Basidiomycota</taxon>
        <taxon>Agaricomycotina</taxon>
        <taxon>Agaricomycetes</taxon>
        <taxon>Cantharellales</taxon>
        <taxon>Hydnaceae</taxon>
        <taxon>Hydnum</taxon>
    </lineage>
</organism>
<feature type="transmembrane region" description="Helical" evidence="1">
    <location>
        <begin position="60"/>
        <end position="80"/>
    </location>
</feature>
<protein>
    <submittedName>
        <fullName evidence="2">Uncharacterized protein</fullName>
    </submittedName>
</protein>
<keyword evidence="1" id="KW-1133">Transmembrane helix</keyword>
<reference evidence="2" key="1">
    <citation type="journal article" date="2020" name="Nat. Commun.">
        <title>Large-scale genome sequencing of mycorrhizal fungi provides insights into the early evolution of symbiotic traits.</title>
        <authorList>
            <person name="Miyauchi S."/>
            <person name="Kiss E."/>
            <person name="Kuo A."/>
            <person name="Drula E."/>
            <person name="Kohler A."/>
            <person name="Sanchez-Garcia M."/>
            <person name="Morin E."/>
            <person name="Andreopoulos B."/>
            <person name="Barry K.W."/>
            <person name="Bonito G."/>
            <person name="Buee M."/>
            <person name="Carver A."/>
            <person name="Chen C."/>
            <person name="Cichocki N."/>
            <person name="Clum A."/>
            <person name="Culley D."/>
            <person name="Crous P.W."/>
            <person name="Fauchery L."/>
            <person name="Girlanda M."/>
            <person name="Hayes R.D."/>
            <person name="Keri Z."/>
            <person name="LaButti K."/>
            <person name="Lipzen A."/>
            <person name="Lombard V."/>
            <person name="Magnuson J."/>
            <person name="Maillard F."/>
            <person name="Murat C."/>
            <person name="Nolan M."/>
            <person name="Ohm R.A."/>
            <person name="Pangilinan J."/>
            <person name="Pereira M.F."/>
            <person name="Perotto S."/>
            <person name="Peter M."/>
            <person name="Pfister S."/>
            <person name="Riley R."/>
            <person name="Sitrit Y."/>
            <person name="Stielow J.B."/>
            <person name="Szollosi G."/>
            <person name="Zifcakova L."/>
            <person name="Stursova M."/>
            <person name="Spatafora J.W."/>
            <person name="Tedersoo L."/>
            <person name="Vaario L.M."/>
            <person name="Yamada A."/>
            <person name="Yan M."/>
            <person name="Wang P."/>
            <person name="Xu J."/>
            <person name="Bruns T."/>
            <person name="Baldrian P."/>
            <person name="Vilgalys R."/>
            <person name="Dunand C."/>
            <person name="Henrissat B."/>
            <person name="Grigoriev I.V."/>
            <person name="Hibbett D."/>
            <person name="Nagy L.G."/>
            <person name="Martin F.M."/>
        </authorList>
    </citation>
    <scope>NUCLEOTIDE SEQUENCE</scope>
    <source>
        <strain evidence="2">UP504</strain>
    </source>
</reference>
<dbReference type="Proteomes" id="UP000886523">
    <property type="component" value="Unassembled WGS sequence"/>
</dbReference>
<evidence type="ECO:0000256" key="1">
    <source>
        <dbReference type="SAM" id="Phobius"/>
    </source>
</evidence>
<dbReference type="AlphaFoldDB" id="A0A9P6AS74"/>